<accession>A0A369LZL2</accession>
<dbReference type="InterPro" id="IPR022791">
    <property type="entry name" value="L-PG_synthase/AglD"/>
</dbReference>
<organism evidence="6 7">
    <name type="scientific">Gordonibacter pamelaeae</name>
    <dbReference type="NCBI Taxonomy" id="471189"/>
    <lineage>
        <taxon>Bacteria</taxon>
        <taxon>Bacillati</taxon>
        <taxon>Actinomycetota</taxon>
        <taxon>Coriobacteriia</taxon>
        <taxon>Eggerthellales</taxon>
        <taxon>Eggerthellaceae</taxon>
        <taxon>Gordonibacter</taxon>
    </lineage>
</organism>
<keyword evidence="2" id="KW-1003">Cell membrane</keyword>
<evidence type="ECO:0000256" key="5">
    <source>
        <dbReference type="ARBA" id="ARBA00023136"/>
    </source>
</evidence>
<dbReference type="OrthoDB" id="3196593at2"/>
<comment type="subcellular location">
    <subcellularLocation>
        <location evidence="1">Cell membrane</location>
        <topology evidence="1">Multi-pass membrane protein</topology>
    </subcellularLocation>
</comment>
<keyword evidence="4" id="KW-1133">Transmembrane helix</keyword>
<gene>
    <name evidence="6" type="ORF">C1877_09620</name>
</gene>
<evidence type="ECO:0000313" key="7">
    <source>
        <dbReference type="Proteomes" id="UP000254000"/>
    </source>
</evidence>
<proteinExistence type="predicted"/>
<evidence type="ECO:0000256" key="2">
    <source>
        <dbReference type="ARBA" id="ARBA00022475"/>
    </source>
</evidence>
<dbReference type="EMBL" id="PPTS01000005">
    <property type="protein sequence ID" value="RDB64963.1"/>
    <property type="molecule type" value="Genomic_DNA"/>
</dbReference>
<dbReference type="Pfam" id="PF03706">
    <property type="entry name" value="LPG_synthase_TM"/>
    <property type="match status" value="1"/>
</dbReference>
<dbReference type="RefSeq" id="WP_114569041.1">
    <property type="nucleotide sequence ID" value="NZ_CABMMS010000005.1"/>
</dbReference>
<dbReference type="PANTHER" id="PTHR39087">
    <property type="entry name" value="UPF0104 MEMBRANE PROTEIN MJ1595"/>
    <property type="match status" value="1"/>
</dbReference>
<dbReference type="AlphaFoldDB" id="A0A369LZL2"/>
<name>A0A369LZL2_9ACTN</name>
<keyword evidence="7" id="KW-1185">Reference proteome</keyword>
<dbReference type="PANTHER" id="PTHR39087:SF2">
    <property type="entry name" value="UPF0104 MEMBRANE PROTEIN MJ1595"/>
    <property type="match status" value="1"/>
</dbReference>
<dbReference type="GO" id="GO:0005886">
    <property type="term" value="C:plasma membrane"/>
    <property type="evidence" value="ECO:0007669"/>
    <property type="project" value="UniProtKB-SubCell"/>
</dbReference>
<dbReference type="Proteomes" id="UP000254000">
    <property type="component" value="Unassembled WGS sequence"/>
</dbReference>
<evidence type="ECO:0000313" key="6">
    <source>
        <dbReference type="EMBL" id="RDB64963.1"/>
    </source>
</evidence>
<protein>
    <submittedName>
        <fullName evidence="6">TIGR00374 family protein</fullName>
    </submittedName>
</protein>
<evidence type="ECO:0000256" key="3">
    <source>
        <dbReference type="ARBA" id="ARBA00022692"/>
    </source>
</evidence>
<keyword evidence="3" id="KW-0812">Transmembrane</keyword>
<comment type="caution">
    <text evidence="6">The sequence shown here is derived from an EMBL/GenBank/DDBJ whole genome shotgun (WGS) entry which is preliminary data.</text>
</comment>
<reference evidence="6 7" key="1">
    <citation type="journal article" date="2018" name="Elife">
        <title>Discovery and characterization of a prevalent human gut bacterial enzyme sufficient for the inactivation of a family of plant toxins.</title>
        <authorList>
            <person name="Koppel N."/>
            <person name="Bisanz J.E."/>
            <person name="Pandelia M.E."/>
            <person name="Turnbaugh P.J."/>
            <person name="Balskus E.P."/>
        </authorList>
    </citation>
    <scope>NUCLEOTIDE SEQUENCE [LARGE SCALE GENOMIC DNA]</scope>
    <source>
        <strain evidence="6 7">3C</strain>
    </source>
</reference>
<dbReference type="GeneID" id="78359948"/>
<evidence type="ECO:0000256" key="1">
    <source>
        <dbReference type="ARBA" id="ARBA00004651"/>
    </source>
</evidence>
<dbReference type="NCBIfam" id="TIGR00374">
    <property type="entry name" value="flippase-like domain"/>
    <property type="match status" value="1"/>
</dbReference>
<evidence type="ECO:0000256" key="4">
    <source>
        <dbReference type="ARBA" id="ARBA00022989"/>
    </source>
</evidence>
<sequence>MKLSVRNLLIGLVIVIVLAVVLLRGDQLVELVETIKKGSVIPLVAALCTQLGKYFAQSFAYSFAFEAVGERMDPRSTLPLVFGTFFMNTIAPSLNLAGTTLVVDDARRRGIPPGRATSAALLMQITVDSGFATIMLVGFAILAFTVGLSPLWFLLGLLVIALVTVMVLILVLGRKRPALVLRALRPIERLVDRIRVRFKKPPLDSWVERTVGSFSDAAGLIAHNPKATAKAFGCSVVASLCELACFSLVGVGFGVTIPEALICGYVVATLFAMISITPQGVGVVEAAVVVAFTSFGESSAAGLSIALVYRGIVFWFPFLVGAILIQTTKSFKQEAKKTVRTARKSDRMRTVEGQAKRLDEAKAQDAPSAGTGRPTQERHAGTPAPSSDPGDR</sequence>
<keyword evidence="5" id="KW-0472">Membrane</keyword>